<dbReference type="Gene3D" id="3.40.50.720">
    <property type="entry name" value="NAD(P)-binding Rossmann-like Domain"/>
    <property type="match status" value="1"/>
</dbReference>
<comment type="caution">
    <text evidence="5">The sequence shown here is derived from an EMBL/GenBank/DDBJ whole genome shotgun (WGS) entry which is preliminary data.</text>
</comment>
<dbReference type="GO" id="GO:0016020">
    <property type="term" value="C:membrane"/>
    <property type="evidence" value="ECO:0007669"/>
    <property type="project" value="TreeGrafter"/>
</dbReference>
<keyword evidence="2" id="KW-0560">Oxidoreductase</keyword>
<evidence type="ECO:0000313" key="5">
    <source>
        <dbReference type="EMBL" id="PAW54213.1"/>
    </source>
</evidence>
<proteinExistence type="inferred from homology"/>
<dbReference type="Proteomes" id="UP000217830">
    <property type="component" value="Unassembled WGS sequence"/>
</dbReference>
<keyword evidence="6" id="KW-1185">Reference proteome</keyword>
<dbReference type="CDD" id="cd05233">
    <property type="entry name" value="SDR_c"/>
    <property type="match status" value="1"/>
</dbReference>
<reference evidence="5 6" key="1">
    <citation type="submission" date="2017-08" db="EMBL/GenBank/DDBJ databases">
        <title>Draft Genome Sequence of Pseudomonas moraviensis TYU6, isolated from Taxus cuspidata by using PacBio Single-Molecule Real-Time Technology.</title>
        <authorList>
            <person name="Baek K.-H."/>
            <person name="Mishra A.K."/>
        </authorList>
    </citation>
    <scope>NUCLEOTIDE SEQUENCE [LARGE SCALE GENOMIC DNA]</scope>
    <source>
        <strain evidence="5 6">TYU6</strain>
    </source>
</reference>
<dbReference type="InterPro" id="IPR002347">
    <property type="entry name" value="SDR_fam"/>
</dbReference>
<dbReference type="PRINTS" id="PR00081">
    <property type="entry name" value="GDHRDH"/>
</dbReference>
<evidence type="ECO:0000256" key="2">
    <source>
        <dbReference type="ARBA" id="ARBA00023002"/>
    </source>
</evidence>
<dbReference type="Pfam" id="PF00106">
    <property type="entry name" value="adh_short"/>
    <property type="match status" value="1"/>
</dbReference>
<dbReference type="GO" id="GO:0016491">
    <property type="term" value="F:oxidoreductase activity"/>
    <property type="evidence" value="ECO:0007669"/>
    <property type="project" value="UniProtKB-KW"/>
</dbReference>
<sequence>MQLRDARVVLTGASGGIGVAITEALCAAGAQVLAVARHEQALAPLLERYPNSLCWVAADLTFLSDRRKVLAAAEAIGGINLLINAAGVNHFAMLEQLDDSDINAMLAVNISAPMCLTKLLLPLLKQADSAMVVNVGSTYGSIGYPGYASYCATKFALRGFSEALRRELADTRVNVLYVAPRATRTSMNSAAAQALNDALKSSVDDPQTVASAVIHAIAGDRRDLYLGWPERFFVRLNNLLPHLVDRGLRKQLPLIRRLSEKTDNESLKP</sequence>
<evidence type="ECO:0000259" key="4">
    <source>
        <dbReference type="SMART" id="SM00822"/>
    </source>
</evidence>
<feature type="domain" description="Ketoreductase" evidence="4">
    <location>
        <begin position="6"/>
        <end position="182"/>
    </location>
</feature>
<dbReference type="EMBL" id="NRST01000001">
    <property type="protein sequence ID" value="PAW54213.1"/>
    <property type="molecule type" value="Genomic_DNA"/>
</dbReference>
<dbReference type="PANTHER" id="PTHR44196:SF1">
    <property type="entry name" value="DEHYDROGENASE_REDUCTASE SDR FAMILY MEMBER 7B"/>
    <property type="match status" value="1"/>
</dbReference>
<evidence type="ECO:0000256" key="3">
    <source>
        <dbReference type="RuleBase" id="RU000363"/>
    </source>
</evidence>
<dbReference type="AlphaFoldDB" id="A0A2A2PFS9"/>
<dbReference type="NCBIfam" id="NF006565">
    <property type="entry name" value="PRK09072.1"/>
    <property type="match status" value="1"/>
</dbReference>
<comment type="similarity">
    <text evidence="1 3">Belongs to the short-chain dehydrogenases/reductases (SDR) family.</text>
</comment>
<dbReference type="RefSeq" id="WP_095666900.1">
    <property type="nucleotide sequence ID" value="NZ_NRSS01000004.1"/>
</dbReference>
<accession>A0A2A2PFS9</accession>
<gene>
    <name evidence="5" type="ORF">CKQ80_02585</name>
</gene>
<dbReference type="PRINTS" id="PR00080">
    <property type="entry name" value="SDRFAMILY"/>
</dbReference>
<dbReference type="SMART" id="SM00822">
    <property type="entry name" value="PKS_KR"/>
    <property type="match status" value="1"/>
</dbReference>
<dbReference type="InterPro" id="IPR020904">
    <property type="entry name" value="Sc_DH/Rdtase_CS"/>
</dbReference>
<dbReference type="PANTHER" id="PTHR44196">
    <property type="entry name" value="DEHYDROGENASE/REDUCTASE SDR FAMILY MEMBER 7B"/>
    <property type="match status" value="1"/>
</dbReference>
<dbReference type="InterPro" id="IPR057326">
    <property type="entry name" value="KR_dom"/>
</dbReference>
<dbReference type="SUPFAM" id="SSF51735">
    <property type="entry name" value="NAD(P)-binding Rossmann-fold domains"/>
    <property type="match status" value="1"/>
</dbReference>
<dbReference type="PROSITE" id="PS00061">
    <property type="entry name" value="ADH_SHORT"/>
    <property type="match status" value="1"/>
</dbReference>
<evidence type="ECO:0000256" key="1">
    <source>
        <dbReference type="ARBA" id="ARBA00006484"/>
    </source>
</evidence>
<dbReference type="InterPro" id="IPR036291">
    <property type="entry name" value="NAD(P)-bd_dom_sf"/>
</dbReference>
<evidence type="ECO:0000313" key="6">
    <source>
        <dbReference type="Proteomes" id="UP000217830"/>
    </source>
</evidence>
<organism evidence="5 6">
    <name type="scientific">Pseudomonas moraviensis</name>
    <dbReference type="NCBI Taxonomy" id="321662"/>
    <lineage>
        <taxon>Bacteria</taxon>
        <taxon>Pseudomonadati</taxon>
        <taxon>Pseudomonadota</taxon>
        <taxon>Gammaproteobacteria</taxon>
        <taxon>Pseudomonadales</taxon>
        <taxon>Pseudomonadaceae</taxon>
        <taxon>Pseudomonas</taxon>
    </lineage>
</organism>
<name>A0A2A2PFS9_9PSED</name>
<protein>
    <submittedName>
        <fullName evidence="5">Short chain dehydrogenase</fullName>
    </submittedName>
</protein>